<dbReference type="Pfam" id="PF13181">
    <property type="entry name" value="TPR_8"/>
    <property type="match status" value="1"/>
</dbReference>
<dbReference type="PROSITE" id="PS50005">
    <property type="entry name" value="TPR"/>
    <property type="match status" value="3"/>
</dbReference>
<evidence type="ECO:0000256" key="1">
    <source>
        <dbReference type="ARBA" id="ARBA00004275"/>
    </source>
</evidence>
<dbReference type="PROSITE" id="PS50293">
    <property type="entry name" value="TPR_REGION"/>
    <property type="match status" value="1"/>
</dbReference>
<dbReference type="GO" id="GO:0016560">
    <property type="term" value="P:protein import into peroxisome matrix, docking"/>
    <property type="evidence" value="ECO:0007669"/>
    <property type="project" value="TreeGrafter"/>
</dbReference>
<feature type="repeat" description="TPR" evidence="8">
    <location>
        <begin position="547"/>
        <end position="580"/>
    </location>
</feature>
<keyword evidence="6 8" id="KW-0802">TPR repeat</keyword>
<dbReference type="Gene3D" id="1.25.40.10">
    <property type="entry name" value="Tetratricopeptide repeat domain"/>
    <property type="match status" value="1"/>
</dbReference>
<proteinExistence type="inferred from homology"/>
<dbReference type="Gene3D" id="6.10.280.230">
    <property type="match status" value="1"/>
</dbReference>
<evidence type="ECO:0000256" key="8">
    <source>
        <dbReference type="PROSITE-ProRule" id="PRU00339"/>
    </source>
</evidence>
<dbReference type="InterPro" id="IPR019734">
    <property type="entry name" value="TPR_rpt"/>
</dbReference>
<evidence type="ECO:0000313" key="9">
    <source>
        <dbReference type="EMBL" id="OCH95124.1"/>
    </source>
</evidence>
<sequence length="702" mass="77134">MSLPLLVNGADCGPINPLQGLSKQFDRDRGIQQDHFSAGRAGPSREYTAASGASQDAAKFFSGSSSTQSIAAPSPFDIAALQASLPLIHPHSSVQSPPPQPALAAWAADFLQHSSTQSPVSSQSPAVVSQQDAQVHTPQGAALQMQAMSSSSTSGALQWGATPMTYGMNRLIPMAGSSSVNSMMTQQPAQQAHTSTWEEAFQSHEASLKIAPVPEPIQHSAPQTHSQAEAPAPDEMARIAGVLVNTLRDEQNPKFKNSRFLELMRQVRDGEAVVEGNDIVQASQSSAYVDVKGKGRATPLGGIPQTYTAQNPVDVLLAAAAAPQRLEDPLDEYLRRDNEDYINLMREQRLDTTRQGLLDPSSSSVSIDLMSAQGLQQDEWDKLQRDWDVFEATSTGIRPAAHYRFQANNPYLSENLNRMNDIAMTRHDSVLEMEAAVQRDSNNAVRWCTLGVKQQENEREQKAVQALRRAVELDPTYARAWLALAISYTNEGHRSEAYQAIGEWVSHNPRYGFVVAKFRDATGSLPLESLMPCLISIAQSGIEEIDADVQVALAVLLNTEEDYAKARDCFMTALAVRPDDWQLYNRVGATLANSGQPEAALQYYHRALELNPTYIRARFNLGISCINLRKYDEAAQHILDALVLQDSDSVREPNGNEDKRGVTSSALWDSLKTCCLHMQRIDLATLCDRQDLDGFRLNFQMQ</sequence>
<dbReference type="PANTHER" id="PTHR10130:SF0">
    <property type="entry name" value="GH08708P"/>
    <property type="match status" value="1"/>
</dbReference>
<evidence type="ECO:0000256" key="6">
    <source>
        <dbReference type="ARBA" id="ARBA00022803"/>
    </source>
</evidence>
<evidence type="ECO:0000256" key="4">
    <source>
        <dbReference type="ARBA" id="ARBA00022490"/>
    </source>
</evidence>
<reference evidence="9 10" key="1">
    <citation type="submission" date="2016-07" db="EMBL/GenBank/DDBJ databases">
        <title>Draft genome of the white-rot fungus Obba rivulosa 3A-2.</title>
        <authorList>
            <consortium name="DOE Joint Genome Institute"/>
            <person name="Miettinen O."/>
            <person name="Riley R."/>
            <person name="Acob R."/>
            <person name="Barry K."/>
            <person name="Cullen D."/>
            <person name="De Vries R."/>
            <person name="Hainaut M."/>
            <person name="Hatakka A."/>
            <person name="Henrissat B."/>
            <person name="Hilden K."/>
            <person name="Kuo R."/>
            <person name="Labutti K."/>
            <person name="Lipzen A."/>
            <person name="Makela M.R."/>
            <person name="Sandor L."/>
            <person name="Spatafora J.W."/>
            <person name="Grigoriev I.V."/>
            <person name="Hibbett D.S."/>
        </authorList>
    </citation>
    <scope>NUCLEOTIDE SEQUENCE [LARGE SCALE GENOMIC DNA]</scope>
    <source>
        <strain evidence="9 10">3A-2</strain>
    </source>
</reference>
<comment type="subcellular location">
    <subcellularLocation>
        <location evidence="2">Cytoplasm</location>
    </subcellularLocation>
    <subcellularLocation>
        <location evidence="1">Peroxisome</location>
    </subcellularLocation>
</comment>
<keyword evidence="10" id="KW-1185">Reference proteome</keyword>
<keyword evidence="7" id="KW-0576">Peroxisome</keyword>
<dbReference type="GO" id="GO:0005052">
    <property type="term" value="F:peroxisome matrix targeting signal-1 binding"/>
    <property type="evidence" value="ECO:0007669"/>
    <property type="project" value="TreeGrafter"/>
</dbReference>
<dbReference type="GO" id="GO:0005829">
    <property type="term" value="C:cytosol"/>
    <property type="evidence" value="ECO:0007669"/>
    <property type="project" value="TreeGrafter"/>
</dbReference>
<accession>A0A8E2DSQ1</accession>
<dbReference type="Proteomes" id="UP000250043">
    <property type="component" value="Unassembled WGS sequence"/>
</dbReference>
<dbReference type="EMBL" id="KV722338">
    <property type="protein sequence ID" value="OCH95124.1"/>
    <property type="molecule type" value="Genomic_DNA"/>
</dbReference>
<evidence type="ECO:0000256" key="5">
    <source>
        <dbReference type="ARBA" id="ARBA00022737"/>
    </source>
</evidence>
<dbReference type="AlphaFoldDB" id="A0A8E2DSQ1"/>
<evidence type="ECO:0000256" key="3">
    <source>
        <dbReference type="ARBA" id="ARBA00005348"/>
    </source>
</evidence>
<dbReference type="SUPFAM" id="SSF48452">
    <property type="entry name" value="TPR-like"/>
    <property type="match status" value="1"/>
</dbReference>
<evidence type="ECO:0000256" key="2">
    <source>
        <dbReference type="ARBA" id="ARBA00004496"/>
    </source>
</evidence>
<gene>
    <name evidence="9" type="ORF">OBBRIDRAFT_800747</name>
</gene>
<name>A0A8E2DSQ1_9APHY</name>
<keyword evidence="4" id="KW-0963">Cytoplasm</keyword>
<comment type="similarity">
    <text evidence="3">Belongs to the peroxisomal targeting signal receptor family.</text>
</comment>
<dbReference type="SMART" id="SM00028">
    <property type="entry name" value="TPR"/>
    <property type="match status" value="5"/>
</dbReference>
<feature type="repeat" description="TPR" evidence="8">
    <location>
        <begin position="581"/>
        <end position="614"/>
    </location>
</feature>
<dbReference type="GO" id="GO:0005778">
    <property type="term" value="C:peroxisomal membrane"/>
    <property type="evidence" value="ECO:0007669"/>
    <property type="project" value="TreeGrafter"/>
</dbReference>
<evidence type="ECO:0000313" key="10">
    <source>
        <dbReference type="Proteomes" id="UP000250043"/>
    </source>
</evidence>
<evidence type="ECO:0000256" key="7">
    <source>
        <dbReference type="ARBA" id="ARBA00023140"/>
    </source>
</evidence>
<organism evidence="9 10">
    <name type="scientific">Obba rivulosa</name>
    <dbReference type="NCBI Taxonomy" id="1052685"/>
    <lineage>
        <taxon>Eukaryota</taxon>
        <taxon>Fungi</taxon>
        <taxon>Dikarya</taxon>
        <taxon>Basidiomycota</taxon>
        <taxon>Agaricomycotina</taxon>
        <taxon>Agaricomycetes</taxon>
        <taxon>Polyporales</taxon>
        <taxon>Gelatoporiaceae</taxon>
        <taxon>Obba</taxon>
    </lineage>
</organism>
<protein>
    <submittedName>
        <fullName evidence="9">TPR-like protein</fullName>
    </submittedName>
</protein>
<dbReference type="PANTHER" id="PTHR10130">
    <property type="entry name" value="PEROXISOMAL TARGETING SIGNAL 1 RECEPTOR PEX5"/>
    <property type="match status" value="1"/>
</dbReference>
<dbReference type="InterPro" id="IPR011990">
    <property type="entry name" value="TPR-like_helical_dom_sf"/>
</dbReference>
<dbReference type="InterPro" id="IPR024111">
    <property type="entry name" value="PEX5/PEX5L"/>
</dbReference>
<feature type="repeat" description="TPR" evidence="8">
    <location>
        <begin position="444"/>
        <end position="477"/>
    </location>
</feature>
<dbReference type="Pfam" id="PF00515">
    <property type="entry name" value="TPR_1"/>
    <property type="match status" value="1"/>
</dbReference>
<keyword evidence="5" id="KW-0677">Repeat</keyword>
<dbReference type="OrthoDB" id="10006023at2759"/>